<comment type="caution">
    <text evidence="2">The sequence shown here is derived from an EMBL/GenBank/DDBJ whole genome shotgun (WGS) entry which is preliminary data.</text>
</comment>
<sequence>MAEQGEASDLTPHPASTQALRGFNDMHRTPAGKAERDPNMKAALDQAAMAAAIELMNASKVRVLCWLRITMDFGGIGGVGKCGGEVRV</sequence>
<name>A0A1R3KQN9_9ROSI</name>
<proteinExistence type="predicted"/>
<accession>A0A1R3KQN9</accession>
<evidence type="ECO:0000313" key="2">
    <source>
        <dbReference type="EMBL" id="OMP09406.1"/>
    </source>
</evidence>
<organism evidence="2 3">
    <name type="scientific">Corchorus olitorius</name>
    <dbReference type="NCBI Taxonomy" id="93759"/>
    <lineage>
        <taxon>Eukaryota</taxon>
        <taxon>Viridiplantae</taxon>
        <taxon>Streptophyta</taxon>
        <taxon>Embryophyta</taxon>
        <taxon>Tracheophyta</taxon>
        <taxon>Spermatophyta</taxon>
        <taxon>Magnoliopsida</taxon>
        <taxon>eudicotyledons</taxon>
        <taxon>Gunneridae</taxon>
        <taxon>Pentapetalae</taxon>
        <taxon>rosids</taxon>
        <taxon>malvids</taxon>
        <taxon>Malvales</taxon>
        <taxon>Malvaceae</taxon>
        <taxon>Grewioideae</taxon>
        <taxon>Apeibeae</taxon>
        <taxon>Corchorus</taxon>
    </lineage>
</organism>
<gene>
    <name evidence="2" type="ORF">COLO4_05519</name>
</gene>
<protein>
    <submittedName>
        <fullName evidence="2">Uncharacterized protein</fullName>
    </submittedName>
</protein>
<dbReference type="EMBL" id="AWUE01012366">
    <property type="protein sequence ID" value="OMP09406.1"/>
    <property type="molecule type" value="Genomic_DNA"/>
</dbReference>
<keyword evidence="3" id="KW-1185">Reference proteome</keyword>
<evidence type="ECO:0000313" key="3">
    <source>
        <dbReference type="Proteomes" id="UP000187203"/>
    </source>
</evidence>
<evidence type="ECO:0000256" key="1">
    <source>
        <dbReference type="SAM" id="MobiDB-lite"/>
    </source>
</evidence>
<reference evidence="3" key="1">
    <citation type="submission" date="2013-09" db="EMBL/GenBank/DDBJ databases">
        <title>Corchorus olitorius genome sequencing.</title>
        <authorList>
            <person name="Alam M."/>
            <person name="Haque M.S."/>
            <person name="Islam M.S."/>
            <person name="Emdad E.M."/>
            <person name="Islam M.M."/>
            <person name="Ahmed B."/>
            <person name="Halim A."/>
            <person name="Hossen Q.M.M."/>
            <person name="Hossain M.Z."/>
            <person name="Ahmed R."/>
            <person name="Khan M.M."/>
            <person name="Islam R."/>
            <person name="Rashid M.M."/>
            <person name="Khan S.A."/>
            <person name="Rahman M.S."/>
            <person name="Alam M."/>
            <person name="Yahiya A.S."/>
            <person name="Khan M.S."/>
            <person name="Azam M.S."/>
            <person name="Haque T."/>
            <person name="Lashkar M.Z.H."/>
            <person name="Akhand A.I."/>
            <person name="Morshed G."/>
            <person name="Roy S."/>
            <person name="Uddin K.S."/>
            <person name="Rabeya T."/>
            <person name="Hossain A.S."/>
            <person name="Chowdhury A."/>
            <person name="Snigdha A.R."/>
            <person name="Mortoza M.S."/>
            <person name="Matin S.A."/>
            <person name="Hoque S.M.E."/>
            <person name="Islam M.K."/>
            <person name="Roy D.K."/>
            <person name="Haider R."/>
            <person name="Moosa M.M."/>
            <person name="Elias S.M."/>
            <person name="Hasan A.M."/>
            <person name="Jahan S."/>
            <person name="Shafiuddin M."/>
            <person name="Mahmood N."/>
            <person name="Shommy N.S."/>
        </authorList>
    </citation>
    <scope>NUCLEOTIDE SEQUENCE [LARGE SCALE GENOMIC DNA]</scope>
    <source>
        <strain evidence="3">cv. O-4</strain>
    </source>
</reference>
<dbReference type="Proteomes" id="UP000187203">
    <property type="component" value="Unassembled WGS sequence"/>
</dbReference>
<feature type="region of interest" description="Disordered" evidence="1">
    <location>
        <begin position="1"/>
        <end position="38"/>
    </location>
</feature>
<dbReference type="AlphaFoldDB" id="A0A1R3KQN9"/>
<feature type="compositionally biased region" description="Basic and acidic residues" evidence="1">
    <location>
        <begin position="24"/>
        <end position="38"/>
    </location>
</feature>